<dbReference type="Proteomes" id="UP000828390">
    <property type="component" value="Unassembled WGS sequence"/>
</dbReference>
<comment type="caution">
    <text evidence="1">The sequence shown here is derived from an EMBL/GenBank/DDBJ whole genome shotgun (WGS) entry which is preliminary data.</text>
</comment>
<protein>
    <submittedName>
        <fullName evidence="1">Uncharacterized protein</fullName>
    </submittedName>
</protein>
<name>A0A9D4KYF3_DREPO</name>
<evidence type="ECO:0000313" key="2">
    <source>
        <dbReference type="Proteomes" id="UP000828390"/>
    </source>
</evidence>
<accession>A0A9D4KYF3</accession>
<reference evidence="1" key="2">
    <citation type="submission" date="2020-11" db="EMBL/GenBank/DDBJ databases">
        <authorList>
            <person name="McCartney M.A."/>
            <person name="Auch B."/>
            <person name="Kono T."/>
            <person name="Mallez S."/>
            <person name="Becker A."/>
            <person name="Gohl D.M."/>
            <person name="Silverstein K.A.T."/>
            <person name="Koren S."/>
            <person name="Bechman K.B."/>
            <person name="Herman A."/>
            <person name="Abrahante J.E."/>
            <person name="Garbe J."/>
        </authorList>
    </citation>
    <scope>NUCLEOTIDE SEQUENCE</scope>
    <source>
        <strain evidence="1">Duluth1</strain>
        <tissue evidence="1">Whole animal</tissue>
    </source>
</reference>
<reference evidence="1" key="1">
    <citation type="journal article" date="2019" name="bioRxiv">
        <title>The Genome of the Zebra Mussel, Dreissena polymorpha: A Resource for Invasive Species Research.</title>
        <authorList>
            <person name="McCartney M.A."/>
            <person name="Auch B."/>
            <person name="Kono T."/>
            <person name="Mallez S."/>
            <person name="Zhang Y."/>
            <person name="Obille A."/>
            <person name="Becker A."/>
            <person name="Abrahante J.E."/>
            <person name="Garbe J."/>
            <person name="Badalamenti J.P."/>
            <person name="Herman A."/>
            <person name="Mangelson H."/>
            <person name="Liachko I."/>
            <person name="Sullivan S."/>
            <person name="Sone E.D."/>
            <person name="Koren S."/>
            <person name="Silverstein K.A.T."/>
            <person name="Beckman K.B."/>
            <person name="Gohl D.M."/>
        </authorList>
    </citation>
    <scope>NUCLEOTIDE SEQUENCE</scope>
    <source>
        <strain evidence="1">Duluth1</strain>
        <tissue evidence="1">Whole animal</tissue>
    </source>
</reference>
<gene>
    <name evidence="1" type="ORF">DPMN_090816</name>
</gene>
<proteinExistence type="predicted"/>
<evidence type="ECO:0000313" key="1">
    <source>
        <dbReference type="EMBL" id="KAH3848452.1"/>
    </source>
</evidence>
<organism evidence="1 2">
    <name type="scientific">Dreissena polymorpha</name>
    <name type="common">Zebra mussel</name>
    <name type="synonym">Mytilus polymorpha</name>
    <dbReference type="NCBI Taxonomy" id="45954"/>
    <lineage>
        <taxon>Eukaryota</taxon>
        <taxon>Metazoa</taxon>
        <taxon>Spiralia</taxon>
        <taxon>Lophotrochozoa</taxon>
        <taxon>Mollusca</taxon>
        <taxon>Bivalvia</taxon>
        <taxon>Autobranchia</taxon>
        <taxon>Heteroconchia</taxon>
        <taxon>Euheterodonta</taxon>
        <taxon>Imparidentia</taxon>
        <taxon>Neoheterodontei</taxon>
        <taxon>Myida</taxon>
        <taxon>Dreissenoidea</taxon>
        <taxon>Dreissenidae</taxon>
        <taxon>Dreissena</taxon>
    </lineage>
</organism>
<dbReference type="AlphaFoldDB" id="A0A9D4KYF3"/>
<keyword evidence="2" id="KW-1185">Reference proteome</keyword>
<dbReference type="EMBL" id="JAIWYP010000003">
    <property type="protein sequence ID" value="KAH3848452.1"/>
    <property type="molecule type" value="Genomic_DNA"/>
</dbReference>
<sequence>MVKIVFYKGNLEKFIKFNGTGSSVSNWFYINRVLASSWPTLVGGPYGYFSIDG</sequence>